<dbReference type="RefSeq" id="XP_075112532.1">
    <property type="nucleotide sequence ID" value="XM_075256431.1"/>
</dbReference>
<reference evidence="1" key="1">
    <citation type="journal article" date="2014" name="Nat. Commun.">
        <title>The tobacco genome sequence and its comparison with those of tomato and potato.</title>
        <authorList>
            <person name="Sierro N."/>
            <person name="Battey J.N."/>
            <person name="Ouadi S."/>
            <person name="Bakaher N."/>
            <person name="Bovet L."/>
            <person name="Willig A."/>
            <person name="Goepfert S."/>
            <person name="Peitsch M.C."/>
            <person name="Ivanov N.V."/>
        </authorList>
    </citation>
    <scope>NUCLEOTIDE SEQUENCE [LARGE SCALE GENOMIC DNA]</scope>
</reference>
<dbReference type="Proteomes" id="UP000790787">
    <property type="component" value="Chromosome 6"/>
</dbReference>
<evidence type="ECO:0000313" key="2">
    <source>
        <dbReference type="RefSeq" id="XP_075112532.1"/>
    </source>
</evidence>
<name>A0AC58USQ7_TOBAC</name>
<proteinExistence type="predicted"/>
<sequence length="1068" mass="122743">MGGKVDVSINQKRGPRTFRLCGQNYHQIGSLLPPKGSTPKFAQLYIYDTENEVTNRINAFSRGQDINKLHAEIVSDLKQTLDDNNVLAKTFRMVRDRFQENIDSNVKLRLIGKRGTDGRRYNLPTIPEVAALVVGDFEVSGSDRDIIIETQFGQLQRINELNAAYLGLQYPLFFPYGEDGYREDIPLSHGDESSRGRQCVSMREFFAYRIQERKDEVPTIVSSGRLFQQFLVDGYTMIESSRLKFIRTHQKQLRVDSYKVLADDILHGDIDPSSQGKRIILPSSFTGGARYMVQNYQDAMAICKWVRYPDLFITFTCNPKWPEITRFVESRNLNLEDRPDILSRLFKIKLDHLIKDLRDNQVFGQVKVVIYTIEFQKRGLPHAHILLFLHEHNKFPSASDIDRIISAEIPDKVDDPNYYNAVKNLMMHGPCGSARKSSPCMLNGRCTKHFPKKFVEATTVDEEGYHVYRRRDNGRTIMKNGIDLDNRPTVKESMFLGWFEANKNFPEARDLTYAEFPLKFWWNQKLKKWEKRRKSEFSIGRIFFVTPGSGEIYYLRLLLNVIKGPTSYEQLRRINNHDYLTFRDACYALRLLDDDKEYVDAIKEASTWGMPSYLRQLFVMLLLSNSMSQPEIVWQSSWELLSEDILREERTLLSNPAAELTDDELKNRCLKKLDNILKSCGKSFNDFPTMPRPYYNEEEFDGANRLINEELRYNRRSLTQEHEQLIMKLTVEQKSVYDKIRFAVIEDKGGLFFLYGHGGTDKTFIWKTLSSGVRSKGDIVINVASSGIASLLLPGGQTAHSRFAIPLNPTEDSTCNIKQGSPLAKLIVKAKLIIWDEAPMMHKYCFEALDQTLRDILRFKDPSNLDRPFGGKTIVLGGDFRQILPVIIKGTRQEIVKATLNSSYLWPHCQILKVTTNMRLQENRSGADLDDLKQFSDWILAIGDGNIGCSIDGIEKVEIPDDLLIHNCDDPISGIVESTYSDFLRHFTDIKYLQERAIVAPTLQMMESVNDYMVSLNNSQDKSYLSSDTICMSDHAFTSLEHVHTPEFLNSIKCSGIPNHSITLKVAY</sequence>
<gene>
    <name evidence="2" type="primary">LOC107787946</name>
</gene>
<protein>
    <submittedName>
        <fullName evidence="2">Uncharacterized protein LOC107787946</fullName>
    </submittedName>
</protein>
<accession>A0AC58USQ7</accession>
<evidence type="ECO:0000313" key="1">
    <source>
        <dbReference type="Proteomes" id="UP000790787"/>
    </source>
</evidence>
<keyword evidence="1" id="KW-1185">Reference proteome</keyword>
<reference evidence="2" key="2">
    <citation type="submission" date="2025-08" db="UniProtKB">
        <authorList>
            <consortium name="RefSeq"/>
        </authorList>
    </citation>
    <scope>IDENTIFICATION</scope>
    <source>
        <tissue evidence="2">Leaf</tissue>
    </source>
</reference>
<organism evidence="1 2">
    <name type="scientific">Nicotiana tabacum</name>
    <name type="common">Common tobacco</name>
    <dbReference type="NCBI Taxonomy" id="4097"/>
    <lineage>
        <taxon>Eukaryota</taxon>
        <taxon>Viridiplantae</taxon>
        <taxon>Streptophyta</taxon>
        <taxon>Embryophyta</taxon>
        <taxon>Tracheophyta</taxon>
        <taxon>Spermatophyta</taxon>
        <taxon>Magnoliopsida</taxon>
        <taxon>eudicotyledons</taxon>
        <taxon>Gunneridae</taxon>
        <taxon>Pentapetalae</taxon>
        <taxon>asterids</taxon>
        <taxon>lamiids</taxon>
        <taxon>Solanales</taxon>
        <taxon>Solanaceae</taxon>
        <taxon>Nicotianoideae</taxon>
        <taxon>Nicotianeae</taxon>
        <taxon>Nicotiana</taxon>
    </lineage>
</organism>